<dbReference type="GO" id="GO:0098552">
    <property type="term" value="C:side of membrane"/>
    <property type="evidence" value="ECO:0007669"/>
    <property type="project" value="UniProtKB-KW"/>
</dbReference>
<keyword evidence="5" id="KW-1133">Transmembrane helix</keyword>
<evidence type="ECO:0000256" key="9">
    <source>
        <dbReference type="SAM" id="SignalP"/>
    </source>
</evidence>
<proteinExistence type="evidence at transcript level"/>
<evidence type="ECO:0000256" key="3">
    <source>
        <dbReference type="ARBA" id="ARBA00022692"/>
    </source>
</evidence>
<evidence type="ECO:0000256" key="7">
    <source>
        <dbReference type="ARBA" id="ARBA00023180"/>
    </source>
</evidence>
<protein>
    <submittedName>
        <fullName evidence="10">10 kDa salivary protein</fullName>
    </submittedName>
</protein>
<keyword evidence="7" id="KW-0325">Glycoprotein</keyword>
<dbReference type="InterPro" id="IPR050975">
    <property type="entry name" value="Sleep_regulator"/>
</dbReference>
<dbReference type="EMBL" id="FJ474088">
    <property type="protein sequence ID" value="ACS93509.1"/>
    <property type="molecule type" value="mRNA"/>
</dbReference>
<feature type="signal peptide" evidence="9">
    <location>
        <begin position="1"/>
        <end position="20"/>
    </location>
</feature>
<dbReference type="PANTHER" id="PTHR33562:SF29">
    <property type="entry name" value="PROTEIN SLEEPLESS"/>
    <property type="match status" value="1"/>
</dbReference>
<organism evidence="10">
    <name type="scientific">Phlebotomus arabicus</name>
    <dbReference type="NCBI Taxonomy" id="578135"/>
    <lineage>
        <taxon>Eukaryota</taxon>
        <taxon>Metazoa</taxon>
        <taxon>Ecdysozoa</taxon>
        <taxon>Arthropoda</taxon>
        <taxon>Hexapoda</taxon>
        <taxon>Insecta</taxon>
        <taxon>Pterygota</taxon>
        <taxon>Neoptera</taxon>
        <taxon>Endopterygota</taxon>
        <taxon>Diptera</taxon>
        <taxon>Nematocera</taxon>
        <taxon>Psychodoidea</taxon>
        <taxon>Psychodidae</taxon>
        <taxon>Phlebotomus</taxon>
        <taxon>Adlerius</taxon>
    </lineage>
</organism>
<feature type="chain" id="PRO_5002965612" evidence="9">
    <location>
        <begin position="21"/>
        <end position="113"/>
    </location>
</feature>
<keyword evidence="4 9" id="KW-0732">Signal</keyword>
<keyword evidence="2" id="KW-0336">GPI-anchor</keyword>
<sequence length="113" mass="12452">MAKILYSLLLLFVGIFQVTCIICHSCTVDGELKSCDDSINEIHVVKIEEKECQPAQSCGKLELTANGTVRIGRGCVRSSSSWKIDCRILEEEVKDEGIAVTHCSLCDTDLCNK</sequence>
<name>C6G3X9_9DIPT</name>
<evidence type="ECO:0000256" key="8">
    <source>
        <dbReference type="ARBA" id="ARBA00023288"/>
    </source>
</evidence>
<accession>C6G3X9</accession>
<evidence type="ECO:0000313" key="10">
    <source>
        <dbReference type="EMBL" id="ACS93509.1"/>
    </source>
</evidence>
<dbReference type="PANTHER" id="PTHR33562">
    <property type="entry name" value="ATILLA, ISOFORM B-RELATED-RELATED"/>
    <property type="match status" value="1"/>
</dbReference>
<keyword evidence="8" id="KW-0449">Lipoprotein</keyword>
<reference evidence="10" key="1">
    <citation type="journal article" date="2009" name="BMC Genomics">
        <title>Analysis of salivary transcripts and antigens of the sand fly Phlebotomus arabicus.</title>
        <authorList>
            <person name="Hostomska J."/>
            <person name="Volfova V."/>
            <person name="Mu J."/>
            <person name="Garfield M."/>
            <person name="Rohousova I."/>
            <person name="Volf P."/>
            <person name="Valenzuela J.G."/>
            <person name="Jochim R.C."/>
        </authorList>
    </citation>
    <scope>NUCLEOTIDE SEQUENCE</scope>
</reference>
<comment type="subcellular location">
    <subcellularLocation>
        <location evidence="1">Membrane</location>
        <topology evidence="1">Lipid-anchor</topology>
        <topology evidence="1">GPI-anchor</topology>
    </subcellularLocation>
</comment>
<keyword evidence="3" id="KW-0812">Transmembrane</keyword>
<dbReference type="AlphaFoldDB" id="C6G3X9"/>
<keyword evidence="6" id="KW-0472">Membrane</keyword>
<evidence type="ECO:0000256" key="4">
    <source>
        <dbReference type="ARBA" id="ARBA00022729"/>
    </source>
</evidence>
<evidence type="ECO:0000256" key="6">
    <source>
        <dbReference type="ARBA" id="ARBA00023136"/>
    </source>
</evidence>
<evidence type="ECO:0000256" key="1">
    <source>
        <dbReference type="ARBA" id="ARBA00004589"/>
    </source>
</evidence>
<evidence type="ECO:0000256" key="5">
    <source>
        <dbReference type="ARBA" id="ARBA00022989"/>
    </source>
</evidence>
<evidence type="ECO:0000256" key="2">
    <source>
        <dbReference type="ARBA" id="ARBA00022622"/>
    </source>
</evidence>